<name>A0ABR3YVR8_9PEZI</name>
<evidence type="ECO:0000313" key="9">
    <source>
        <dbReference type="EMBL" id="KAL1892079.1"/>
    </source>
</evidence>
<evidence type="ECO:0000256" key="7">
    <source>
        <dbReference type="SAM" id="MobiDB-lite"/>
    </source>
</evidence>
<keyword evidence="10" id="KW-1185">Reference proteome</keyword>
<protein>
    <recommendedName>
        <fullName evidence="11">Cystinosin</fullName>
    </recommendedName>
</protein>
<comment type="caution">
    <text evidence="9">The sequence shown here is derived from an EMBL/GenBank/DDBJ whole genome shotgun (WGS) entry which is preliminary data.</text>
</comment>
<gene>
    <name evidence="9" type="ORF">Sste5346_007234</name>
</gene>
<evidence type="ECO:0000256" key="4">
    <source>
        <dbReference type="ARBA" id="ARBA00022737"/>
    </source>
</evidence>
<dbReference type="Proteomes" id="UP001583186">
    <property type="component" value="Unassembled WGS sequence"/>
</dbReference>
<organism evidence="9 10">
    <name type="scientific">Sporothrix stenoceras</name>
    <dbReference type="NCBI Taxonomy" id="5173"/>
    <lineage>
        <taxon>Eukaryota</taxon>
        <taxon>Fungi</taxon>
        <taxon>Dikarya</taxon>
        <taxon>Ascomycota</taxon>
        <taxon>Pezizomycotina</taxon>
        <taxon>Sordariomycetes</taxon>
        <taxon>Sordariomycetidae</taxon>
        <taxon>Ophiostomatales</taxon>
        <taxon>Ophiostomataceae</taxon>
        <taxon>Sporothrix</taxon>
    </lineage>
</organism>
<feature type="transmembrane region" description="Helical" evidence="8">
    <location>
        <begin position="162"/>
        <end position="182"/>
    </location>
</feature>
<evidence type="ECO:0000256" key="8">
    <source>
        <dbReference type="SAM" id="Phobius"/>
    </source>
</evidence>
<keyword evidence="4" id="KW-0677">Repeat</keyword>
<dbReference type="PANTHER" id="PTHR13131">
    <property type="entry name" value="CYSTINOSIN"/>
    <property type="match status" value="1"/>
</dbReference>
<dbReference type="InterPro" id="IPR006603">
    <property type="entry name" value="PQ-loop_rpt"/>
</dbReference>
<keyword evidence="6 8" id="KW-0472">Membrane</keyword>
<reference evidence="9 10" key="1">
    <citation type="journal article" date="2024" name="IMA Fungus">
        <title>IMA Genome - F19 : A genome assembly and annotation guide to empower mycologists, including annotated draft genome sequences of Ceratocystis pirilliformis, Diaporthe australafricana, Fusarium ophioides, Paecilomyces lecythidis, and Sporothrix stenoceras.</title>
        <authorList>
            <person name="Aylward J."/>
            <person name="Wilson A.M."/>
            <person name="Visagie C.M."/>
            <person name="Spraker J."/>
            <person name="Barnes I."/>
            <person name="Buitendag C."/>
            <person name="Ceriani C."/>
            <person name="Del Mar Angel L."/>
            <person name="du Plessis D."/>
            <person name="Fuchs T."/>
            <person name="Gasser K."/>
            <person name="Kramer D."/>
            <person name="Li W."/>
            <person name="Munsamy K."/>
            <person name="Piso A."/>
            <person name="Price J.L."/>
            <person name="Sonnekus B."/>
            <person name="Thomas C."/>
            <person name="van der Nest A."/>
            <person name="van Dijk A."/>
            <person name="van Heerden A."/>
            <person name="van Vuuren N."/>
            <person name="Yilmaz N."/>
            <person name="Duong T.A."/>
            <person name="van der Merwe N.A."/>
            <person name="Wingfield M.J."/>
            <person name="Wingfield B.D."/>
        </authorList>
    </citation>
    <scope>NUCLEOTIDE SEQUENCE [LARGE SCALE GENOMIC DNA]</scope>
    <source>
        <strain evidence="9 10">CMW 5346</strain>
    </source>
</reference>
<keyword evidence="3 8" id="KW-0812">Transmembrane</keyword>
<dbReference type="Pfam" id="PF04193">
    <property type="entry name" value="PQ-loop"/>
    <property type="match status" value="2"/>
</dbReference>
<feature type="transmembrane region" description="Helical" evidence="8">
    <location>
        <begin position="44"/>
        <end position="65"/>
    </location>
</feature>
<sequence length="331" mass="36641">MDFLAAISALFGWVYTIAWSLSFYPQPLLNAKRRTTSGTTVDFPLINCLGFLSYLLSTGAMRYSATVRAEYAARHHGLTPTVATNDVVFAAHALILSLFGVSQYLLPQLWGWNADREENDGTREGLLAGDSAVVGYDGRQQHQQQQVRRRRVLGGNTKPSNFILGIMAGCITGVGFVVLLVFRDNAAGTAVDAMLATTTTSSRWQWLDVVYALGYVKVVVTLVKYSPQVLVNWRNRSTQGWSIYSMLLDFIGGVLSIAQLLIDSYRQHDWSGLTGNPVKLLLGNVSMAYDLVFFAQHYILYPEDSRGEGKDRAYNEDAEEGSSRARDGVLE</sequence>
<evidence type="ECO:0000256" key="6">
    <source>
        <dbReference type="ARBA" id="ARBA00023136"/>
    </source>
</evidence>
<keyword evidence="5 8" id="KW-1133">Transmembrane helix</keyword>
<evidence type="ECO:0000256" key="5">
    <source>
        <dbReference type="ARBA" id="ARBA00022989"/>
    </source>
</evidence>
<keyword evidence="2" id="KW-0813">Transport</keyword>
<feature type="transmembrane region" description="Helical" evidence="8">
    <location>
        <begin position="243"/>
        <end position="262"/>
    </location>
</feature>
<feature type="region of interest" description="Disordered" evidence="7">
    <location>
        <begin position="305"/>
        <end position="331"/>
    </location>
</feature>
<dbReference type="PANTHER" id="PTHR13131:SF5">
    <property type="entry name" value="CYSTINOSIN"/>
    <property type="match status" value="1"/>
</dbReference>
<feature type="transmembrane region" description="Helical" evidence="8">
    <location>
        <begin position="86"/>
        <end position="106"/>
    </location>
</feature>
<proteinExistence type="predicted"/>
<evidence type="ECO:0008006" key="11">
    <source>
        <dbReference type="Google" id="ProtNLM"/>
    </source>
</evidence>
<feature type="transmembrane region" description="Helical" evidence="8">
    <location>
        <begin position="203"/>
        <end position="223"/>
    </location>
</feature>
<evidence type="ECO:0000256" key="3">
    <source>
        <dbReference type="ARBA" id="ARBA00022692"/>
    </source>
</evidence>
<evidence type="ECO:0000256" key="1">
    <source>
        <dbReference type="ARBA" id="ARBA00004127"/>
    </source>
</evidence>
<dbReference type="Gene3D" id="1.20.1280.290">
    <property type="match status" value="2"/>
</dbReference>
<dbReference type="EMBL" id="JAWCUI010000047">
    <property type="protein sequence ID" value="KAL1892079.1"/>
    <property type="molecule type" value="Genomic_DNA"/>
</dbReference>
<dbReference type="InterPro" id="IPR005282">
    <property type="entry name" value="LC_transporter"/>
</dbReference>
<dbReference type="SMART" id="SM00679">
    <property type="entry name" value="CTNS"/>
    <property type="match status" value="2"/>
</dbReference>
<accession>A0ABR3YVR8</accession>
<evidence type="ECO:0000256" key="2">
    <source>
        <dbReference type="ARBA" id="ARBA00022448"/>
    </source>
</evidence>
<comment type="subcellular location">
    <subcellularLocation>
        <location evidence="1">Endomembrane system</location>
        <topology evidence="1">Multi-pass membrane protein</topology>
    </subcellularLocation>
</comment>
<evidence type="ECO:0000313" key="10">
    <source>
        <dbReference type="Proteomes" id="UP001583186"/>
    </source>
</evidence>